<dbReference type="GO" id="GO:0006633">
    <property type="term" value="P:fatty acid biosynthetic process"/>
    <property type="evidence" value="ECO:0007669"/>
    <property type="project" value="UniProtKB-KW"/>
</dbReference>
<keyword evidence="5" id="KW-0275">Fatty acid biosynthesis</keyword>
<dbReference type="GO" id="GO:0009317">
    <property type="term" value="C:acetyl-CoA carboxylase complex"/>
    <property type="evidence" value="ECO:0007669"/>
    <property type="project" value="InterPro"/>
</dbReference>
<evidence type="ECO:0000259" key="6">
    <source>
        <dbReference type="PROSITE" id="PS50980"/>
    </source>
</evidence>
<evidence type="ECO:0000256" key="3">
    <source>
        <dbReference type="ARBA" id="ARBA00022771"/>
    </source>
</evidence>
<dbReference type="RefSeq" id="WP_041092627.1">
    <property type="nucleotide sequence ID" value="NZ_AP014680.1"/>
</dbReference>
<dbReference type="HAMAP" id="MF_01395">
    <property type="entry name" value="AcetylCoA_CT_beta"/>
    <property type="match status" value="1"/>
</dbReference>
<dbReference type="GO" id="GO:0016743">
    <property type="term" value="F:carboxyl- or carbamoyltransferase activity"/>
    <property type="evidence" value="ECO:0007669"/>
    <property type="project" value="UniProtKB-UniRule"/>
</dbReference>
<dbReference type="KEGG" id="lho:LOOC260_104390"/>
<keyword evidence="5" id="KW-0862">Zinc</keyword>
<dbReference type="GO" id="GO:0005524">
    <property type="term" value="F:ATP binding"/>
    <property type="evidence" value="ECO:0007669"/>
    <property type="project" value="UniProtKB-KW"/>
</dbReference>
<dbReference type="InterPro" id="IPR034733">
    <property type="entry name" value="AcCoA_carboxyl_beta"/>
</dbReference>
<evidence type="ECO:0000313" key="8">
    <source>
        <dbReference type="Proteomes" id="UP000031620"/>
    </source>
</evidence>
<keyword evidence="5" id="KW-0547">Nucleotide-binding</keyword>
<dbReference type="EMBL" id="AP014680">
    <property type="protein sequence ID" value="BAP85003.1"/>
    <property type="molecule type" value="Genomic_DNA"/>
</dbReference>
<feature type="binding site" evidence="5">
    <location>
        <position position="31"/>
    </location>
    <ligand>
        <name>Zn(2+)</name>
        <dbReference type="ChEBI" id="CHEBI:29105"/>
    </ligand>
</feature>
<dbReference type="GO" id="GO:2001295">
    <property type="term" value="P:malonyl-CoA biosynthetic process"/>
    <property type="evidence" value="ECO:0007669"/>
    <property type="project" value="UniProtKB-UniRule"/>
</dbReference>
<name>A0A0A1GVW3_9LACO</name>
<evidence type="ECO:0000256" key="5">
    <source>
        <dbReference type="HAMAP-Rule" id="MF_01395"/>
    </source>
</evidence>
<protein>
    <recommendedName>
        <fullName evidence="5">Acetyl-coenzyme A carboxylase carboxyl transferase subunit beta</fullName>
        <shortName evidence="5">ACCase subunit beta</shortName>
        <shortName evidence="5">Acetyl-CoA carboxylase carboxyltransferase subunit beta</shortName>
        <ecNumber evidence="5">2.1.3.15</ecNumber>
    </recommendedName>
</protein>
<feature type="binding site" evidence="5">
    <location>
        <position position="16"/>
    </location>
    <ligand>
        <name>Zn(2+)</name>
        <dbReference type="ChEBI" id="CHEBI:29105"/>
    </ligand>
</feature>
<comment type="similarity">
    <text evidence="5">Belongs to the AccD/PCCB family.</text>
</comment>
<keyword evidence="2 5" id="KW-0808">Transferase</keyword>
<dbReference type="InterPro" id="IPR000438">
    <property type="entry name" value="Acetyl_CoA_COase_Trfase_b_su"/>
</dbReference>
<keyword evidence="5" id="KW-0963">Cytoplasm</keyword>
<dbReference type="PANTHER" id="PTHR42995:SF5">
    <property type="entry name" value="ACETYL-COENZYME A CARBOXYLASE CARBOXYL TRANSFERASE SUBUNIT BETA, CHLOROPLASTIC"/>
    <property type="match status" value="1"/>
</dbReference>
<keyword evidence="5" id="KW-0067">ATP-binding</keyword>
<keyword evidence="1 5" id="KW-0444">Lipid biosynthesis</keyword>
<evidence type="ECO:0000256" key="2">
    <source>
        <dbReference type="ARBA" id="ARBA00022679"/>
    </source>
</evidence>
<comment type="caution">
    <text evidence="5">Lacks conserved residue(s) required for the propagation of feature annotation.</text>
</comment>
<dbReference type="HOGENOM" id="CLU_015486_1_1_9"/>
<dbReference type="PROSITE" id="PS50980">
    <property type="entry name" value="COA_CT_NTER"/>
    <property type="match status" value="1"/>
</dbReference>
<proteinExistence type="inferred from homology"/>
<dbReference type="UniPathway" id="UPA00655">
    <property type="reaction ID" value="UER00711"/>
</dbReference>
<dbReference type="AlphaFoldDB" id="A0A0A1GVW3"/>
<dbReference type="PRINTS" id="PR01070">
    <property type="entry name" value="ACCCTRFRASEB"/>
</dbReference>
<dbReference type="SUPFAM" id="SSF52096">
    <property type="entry name" value="ClpP/crotonase"/>
    <property type="match status" value="1"/>
</dbReference>
<keyword evidence="4 5" id="KW-0443">Lipid metabolism</keyword>
<comment type="cofactor">
    <cofactor evidence="5">
        <name>Zn(2+)</name>
        <dbReference type="ChEBI" id="CHEBI:29105"/>
    </cofactor>
    <text evidence="5">Binds 1 zinc ion per subunit.</text>
</comment>
<comment type="subunit">
    <text evidence="5">Acetyl-CoA carboxylase is a heterohexamer composed of biotin carboxyl carrier protein (AccB), biotin carboxylase (AccC) and two subunits each of ACCase subunit alpha (AccA) and ACCase subunit beta (AccD).</text>
</comment>
<dbReference type="Gene3D" id="3.90.226.10">
    <property type="entry name" value="2-enoyl-CoA Hydratase, Chain A, domain 1"/>
    <property type="match status" value="1"/>
</dbReference>
<feature type="domain" description="CoA carboxyltransferase N-terminal" evidence="6">
    <location>
        <begin position="9"/>
        <end position="262"/>
    </location>
</feature>
<accession>A0A0A1GVW3</accession>
<organism evidence="7 8">
    <name type="scientific">Paucilactobacillus hokkaidonensis JCM 18461</name>
    <dbReference type="NCBI Taxonomy" id="1291742"/>
    <lineage>
        <taxon>Bacteria</taxon>
        <taxon>Bacillati</taxon>
        <taxon>Bacillota</taxon>
        <taxon>Bacilli</taxon>
        <taxon>Lactobacillales</taxon>
        <taxon>Lactobacillaceae</taxon>
        <taxon>Paucilactobacillus</taxon>
    </lineage>
</organism>
<feature type="binding site" evidence="5">
    <location>
        <position position="34"/>
    </location>
    <ligand>
        <name>Zn(2+)</name>
        <dbReference type="ChEBI" id="CHEBI:29105"/>
    </ligand>
</feature>
<comment type="function">
    <text evidence="5">Component of the acetyl coenzyme A carboxylase (ACC) complex. Biotin carboxylase (BC) catalyzes the carboxylation of biotin on its carrier protein (BCCP) and then the CO(2) group is transferred by the transcarboxylase to acetyl-CoA to form malonyl-CoA.</text>
</comment>
<dbReference type="Proteomes" id="UP000031620">
    <property type="component" value="Chromosome"/>
</dbReference>
<dbReference type="GO" id="GO:0003989">
    <property type="term" value="F:acetyl-CoA carboxylase activity"/>
    <property type="evidence" value="ECO:0007669"/>
    <property type="project" value="InterPro"/>
</dbReference>
<dbReference type="InterPro" id="IPR011762">
    <property type="entry name" value="COA_CT_N"/>
</dbReference>
<dbReference type="InterPro" id="IPR029045">
    <property type="entry name" value="ClpP/crotonase-like_dom_sf"/>
</dbReference>
<reference evidence="7 8" key="1">
    <citation type="submission" date="2014-11" db="EMBL/GenBank/DDBJ databases">
        <title>Complete genome sequence and analysis of Lactobacillus hokkaidonensis LOOC260T.</title>
        <authorList>
            <person name="Tanizawa Y."/>
            <person name="Tohno M."/>
            <person name="Kaminuma E."/>
            <person name="Nakamura Y."/>
            <person name="Arita M."/>
        </authorList>
    </citation>
    <scope>NUCLEOTIDE SEQUENCE [LARGE SCALE GENOMIC DNA]</scope>
    <source>
        <strain evidence="7 8">LOOC260</strain>
    </source>
</reference>
<dbReference type="PANTHER" id="PTHR42995">
    <property type="entry name" value="ACETYL-COENZYME A CARBOXYLASE CARBOXYL TRANSFERASE SUBUNIT BETA, CHLOROPLASTIC"/>
    <property type="match status" value="1"/>
</dbReference>
<keyword evidence="5" id="KW-0479">Metal-binding</keyword>
<dbReference type="GO" id="GO:0008270">
    <property type="term" value="F:zinc ion binding"/>
    <property type="evidence" value="ECO:0007669"/>
    <property type="project" value="UniProtKB-UniRule"/>
</dbReference>
<dbReference type="STRING" id="1291742.LOOC260_104390"/>
<comment type="pathway">
    <text evidence="5">Lipid metabolism; malonyl-CoA biosynthesis; malonyl-CoA from acetyl-CoA: step 1/1.</text>
</comment>
<feature type="binding site" evidence="5">
    <location>
        <position position="13"/>
    </location>
    <ligand>
        <name>Zn(2+)</name>
        <dbReference type="ChEBI" id="CHEBI:29105"/>
    </ligand>
</feature>
<keyword evidence="5" id="KW-0276">Fatty acid metabolism</keyword>
<evidence type="ECO:0000256" key="1">
    <source>
        <dbReference type="ARBA" id="ARBA00022516"/>
    </source>
</evidence>
<comment type="subcellular location">
    <subcellularLocation>
        <location evidence="5">Cytoplasm</location>
    </subcellularLocation>
</comment>
<dbReference type="Pfam" id="PF01039">
    <property type="entry name" value="Carboxyl_trans"/>
    <property type="match status" value="1"/>
</dbReference>
<sequence length="262" mass="29073">MSQQPEKGIWTKCPHCEAHVNKLEWGQYQECPHCGYYLRLTAQDRLKQIVDAESFTCTSKIKSSKNGLHVPGYDEKLKNSQQKTHLNEAIMTGQATIKQLPVMIGVMDSHFMMGTLNTTVGNIIRELYLTALGNQLPVVLFIASGGARMQEGVFSLLQMNTILAAKHEFDQQGLVSISVLTDPTMGGVSASFAFQNDIVIAEKQAQIGFAGRRVIKATVQESLPVEFQSAESLLKHGLVDDVLARENIRDYLATILKLHQRS</sequence>
<evidence type="ECO:0000313" key="7">
    <source>
        <dbReference type="EMBL" id="BAP85003.1"/>
    </source>
</evidence>
<dbReference type="EC" id="2.1.3.15" evidence="5"/>
<keyword evidence="3 5" id="KW-0863">Zinc-finger</keyword>
<gene>
    <name evidence="5 7" type="primary">accD</name>
    <name evidence="7" type="ORF">LOOC260_104390</name>
</gene>
<evidence type="ECO:0000256" key="4">
    <source>
        <dbReference type="ARBA" id="ARBA00023098"/>
    </source>
</evidence>
<comment type="catalytic activity">
    <reaction evidence="5">
        <text>N(6)-carboxybiotinyl-L-lysyl-[protein] + acetyl-CoA = N(6)-biotinyl-L-lysyl-[protein] + malonyl-CoA</text>
        <dbReference type="Rhea" id="RHEA:54728"/>
        <dbReference type="Rhea" id="RHEA-COMP:10505"/>
        <dbReference type="Rhea" id="RHEA-COMP:10506"/>
        <dbReference type="ChEBI" id="CHEBI:57288"/>
        <dbReference type="ChEBI" id="CHEBI:57384"/>
        <dbReference type="ChEBI" id="CHEBI:83144"/>
        <dbReference type="ChEBI" id="CHEBI:83145"/>
        <dbReference type="EC" id="2.1.3.15"/>
    </reaction>
</comment>